<dbReference type="InterPro" id="IPR000863">
    <property type="entry name" value="Sulfotransferase_dom"/>
</dbReference>
<name>A0AAN8US76_9MAGN</name>
<evidence type="ECO:0000313" key="5">
    <source>
        <dbReference type="EMBL" id="KAK6921040.1"/>
    </source>
</evidence>
<evidence type="ECO:0000259" key="4">
    <source>
        <dbReference type="Pfam" id="PF00685"/>
    </source>
</evidence>
<reference evidence="5 6" key="1">
    <citation type="submission" date="2023-12" db="EMBL/GenBank/DDBJ databases">
        <title>A high-quality genome assembly for Dillenia turbinata (Dilleniales).</title>
        <authorList>
            <person name="Chanderbali A."/>
        </authorList>
    </citation>
    <scope>NUCLEOTIDE SEQUENCE [LARGE SCALE GENOMIC DNA]</scope>
    <source>
        <strain evidence="5">LSX21</strain>
        <tissue evidence="5">Leaf</tissue>
    </source>
</reference>
<dbReference type="InterPro" id="IPR027417">
    <property type="entry name" value="P-loop_NTPase"/>
</dbReference>
<evidence type="ECO:0000313" key="6">
    <source>
        <dbReference type="Proteomes" id="UP001370490"/>
    </source>
</evidence>
<sequence length="279" mass="31988">MQVRNKQLYGKGYHCKAIDDHFKARPTDIFLTGSLKSGIAWLKAIMFSTMNRSKFEFATHPMLTTGPHDCIPYLDAYICDHDVEALPSPRLFASHSTYALLPKSVRESLDCKIVYICRNPKNVFASHHLFAMKLRPPMLPPISMEQAFDLFCRGVYWKASLESRGKILFLKYEEMRKEPMKHVKQLENEGLGFQKVMICWGADDVNLGNHEVTTLAPIRSVALDSKQRWLPHMGLCCCWYADDGEVRLEFDMSNSRLKIGDAAHLEQTAMNIDKPTDFH</sequence>
<dbReference type="AlphaFoldDB" id="A0AAN8US76"/>
<keyword evidence="2 3" id="KW-0808">Transferase</keyword>
<accession>A0AAN8US76</accession>
<dbReference type="Gene3D" id="3.40.50.300">
    <property type="entry name" value="P-loop containing nucleotide triphosphate hydrolases"/>
    <property type="match status" value="1"/>
</dbReference>
<gene>
    <name evidence="5" type="ORF">RJ641_014718</name>
</gene>
<comment type="similarity">
    <text evidence="1 3">Belongs to the sulfotransferase 1 family.</text>
</comment>
<dbReference type="Proteomes" id="UP001370490">
    <property type="component" value="Unassembled WGS sequence"/>
</dbReference>
<evidence type="ECO:0000256" key="1">
    <source>
        <dbReference type="ARBA" id="ARBA00005771"/>
    </source>
</evidence>
<feature type="domain" description="Sulfotransferase" evidence="4">
    <location>
        <begin position="26"/>
        <end position="186"/>
    </location>
</feature>
<evidence type="ECO:0000256" key="3">
    <source>
        <dbReference type="RuleBase" id="RU361155"/>
    </source>
</evidence>
<dbReference type="GO" id="GO:0008146">
    <property type="term" value="F:sulfotransferase activity"/>
    <property type="evidence" value="ECO:0007669"/>
    <property type="project" value="InterPro"/>
</dbReference>
<dbReference type="PANTHER" id="PTHR11783">
    <property type="entry name" value="SULFOTRANSFERASE SULT"/>
    <property type="match status" value="1"/>
</dbReference>
<dbReference type="EMBL" id="JBAMMX010000020">
    <property type="protein sequence ID" value="KAK6921040.1"/>
    <property type="molecule type" value="Genomic_DNA"/>
</dbReference>
<comment type="caution">
    <text evidence="5">The sequence shown here is derived from an EMBL/GenBank/DDBJ whole genome shotgun (WGS) entry which is preliminary data.</text>
</comment>
<dbReference type="SUPFAM" id="SSF52540">
    <property type="entry name" value="P-loop containing nucleoside triphosphate hydrolases"/>
    <property type="match status" value="1"/>
</dbReference>
<evidence type="ECO:0000256" key="2">
    <source>
        <dbReference type="ARBA" id="ARBA00022679"/>
    </source>
</evidence>
<dbReference type="Pfam" id="PF00685">
    <property type="entry name" value="Sulfotransfer_1"/>
    <property type="match status" value="1"/>
</dbReference>
<protein>
    <recommendedName>
        <fullName evidence="3">Sulfotransferase</fullName>
        <ecNumber evidence="3">2.8.2.-</ecNumber>
    </recommendedName>
</protein>
<organism evidence="5 6">
    <name type="scientific">Dillenia turbinata</name>
    <dbReference type="NCBI Taxonomy" id="194707"/>
    <lineage>
        <taxon>Eukaryota</taxon>
        <taxon>Viridiplantae</taxon>
        <taxon>Streptophyta</taxon>
        <taxon>Embryophyta</taxon>
        <taxon>Tracheophyta</taxon>
        <taxon>Spermatophyta</taxon>
        <taxon>Magnoliopsida</taxon>
        <taxon>eudicotyledons</taxon>
        <taxon>Gunneridae</taxon>
        <taxon>Pentapetalae</taxon>
        <taxon>Dilleniales</taxon>
        <taxon>Dilleniaceae</taxon>
        <taxon>Dillenia</taxon>
    </lineage>
</organism>
<proteinExistence type="inferred from homology"/>
<dbReference type="EC" id="2.8.2.-" evidence="3"/>
<keyword evidence="6" id="KW-1185">Reference proteome</keyword>